<sequence>MRVSEASAIFRVFLYEFCQFVHSYEKSFCVLADQRNWPLGENFQFLMICALCGCFGVTITFFAIHFVFRYFALERQGRLSYFQGCYFVIWLTIPVIFGVLWGMTIGYFVGPDAEKTEYLRESILTSYNLSMDDVTYVGSVYWRKKEDGGEEIVLDSIIAMVIFMAMMTTSFTVVCYYGYKSYERITSLIYEGESAYTRNLQKQLYKALVVQAIIPTVLMYAPVGSYLVLPFFGVNIAPFSKLVTFVYAAYPAVDPLPLMFIIDNYRNAISGVQRFLSSHDEEFARKVKDLWNVKSNAYSLHHFCNNCGKKTGPKKKYHIEDVLQRRENLRRGEEKMHNLGAPIFRRVWQQETPSSQHLHLSGILSVDGVSVPGSTKKLWPVSVMIVDLSTADMQKSSNIILEGIVEGNANPSTALWTSIIPMIFSDFESQKRAIGTLGYQLHLVTFVGDQPVR</sequence>
<dbReference type="GO" id="GO:0038022">
    <property type="term" value="F:G protein-coupled olfactory receptor activity"/>
    <property type="evidence" value="ECO:0000318"/>
    <property type="project" value="GO_Central"/>
</dbReference>
<dbReference type="HOGENOM" id="CLU_604442_0_0_1"/>
<dbReference type="Proteomes" id="UP000008549">
    <property type="component" value="Unassembled WGS sequence"/>
</dbReference>
<dbReference type="WormBase" id="CBG11633">
    <property type="protein sequence ID" value="CBP47598"/>
    <property type="gene ID" value="WBGene00032727"/>
    <property type="gene designation" value="Cbr-str-164"/>
</dbReference>
<dbReference type="Pfam" id="PF10326">
    <property type="entry name" value="7TM_GPCR_Str"/>
    <property type="match status" value="1"/>
</dbReference>
<reference evidence="2 3" key="1">
    <citation type="journal article" date="2003" name="PLoS Biol.">
        <title>The genome sequence of Caenorhabditis briggsae: a platform for comparative genomics.</title>
        <authorList>
            <person name="Stein L.D."/>
            <person name="Bao Z."/>
            <person name="Blasiar D."/>
            <person name="Blumenthal T."/>
            <person name="Brent M.R."/>
            <person name="Chen N."/>
            <person name="Chinwalla A."/>
            <person name="Clarke L."/>
            <person name="Clee C."/>
            <person name="Coghlan A."/>
            <person name="Coulson A."/>
            <person name="D'Eustachio P."/>
            <person name="Fitch D.H."/>
            <person name="Fulton L.A."/>
            <person name="Fulton R.E."/>
            <person name="Griffiths-Jones S."/>
            <person name="Harris T.W."/>
            <person name="Hillier L.W."/>
            <person name="Kamath R."/>
            <person name="Kuwabara P.E."/>
            <person name="Mardis E.R."/>
            <person name="Marra M.A."/>
            <person name="Miner T.L."/>
            <person name="Minx P."/>
            <person name="Mullikin J.C."/>
            <person name="Plumb R.W."/>
            <person name="Rogers J."/>
            <person name="Schein J.E."/>
            <person name="Sohrmann M."/>
            <person name="Spieth J."/>
            <person name="Stajich J.E."/>
            <person name="Wei C."/>
            <person name="Willey D."/>
            <person name="Wilson R.K."/>
            <person name="Durbin R."/>
            <person name="Waterston R.H."/>
        </authorList>
    </citation>
    <scope>NUCLEOTIDE SEQUENCE [LARGE SCALE GENOMIC DNA]</scope>
    <source>
        <strain evidence="2 3">AF16</strain>
    </source>
</reference>
<feature type="transmembrane region" description="Helical" evidence="1">
    <location>
        <begin position="45"/>
        <end position="72"/>
    </location>
</feature>
<dbReference type="eggNOG" id="ENOG502TGSZ">
    <property type="taxonomic scope" value="Eukaryota"/>
</dbReference>
<feature type="transmembrane region" description="Helical" evidence="1">
    <location>
        <begin position="157"/>
        <end position="179"/>
    </location>
</feature>
<proteinExistence type="predicted"/>
<dbReference type="AlphaFoldDB" id="A8XDN9"/>
<dbReference type="InterPro" id="IPR019428">
    <property type="entry name" value="7TM_GPCR_serpentine_rcpt_Str"/>
</dbReference>
<evidence type="ECO:0000256" key="1">
    <source>
        <dbReference type="SAM" id="Phobius"/>
    </source>
</evidence>
<dbReference type="GO" id="GO:0007186">
    <property type="term" value="P:G protein-coupled receptor signaling pathway"/>
    <property type="evidence" value="ECO:0000318"/>
    <property type="project" value="GO_Central"/>
</dbReference>
<dbReference type="GO" id="GO:0005886">
    <property type="term" value="C:plasma membrane"/>
    <property type="evidence" value="ECO:0000318"/>
    <property type="project" value="GO_Central"/>
</dbReference>
<keyword evidence="1" id="KW-1133">Transmembrane helix</keyword>
<dbReference type="PANTHER" id="PTHR22943:SF39">
    <property type="entry name" value="SEVEN TM RECEPTOR"/>
    <property type="match status" value="1"/>
</dbReference>
<protein>
    <submittedName>
        <fullName evidence="2">Protein CBR-STR-164</fullName>
    </submittedName>
</protein>
<dbReference type="InParanoid" id="A8XDN9"/>
<dbReference type="PANTHER" id="PTHR22943">
    <property type="entry name" value="7-TRANSMEMBRANE DOMAIN RECEPTOR C.ELEGANS"/>
    <property type="match status" value="1"/>
</dbReference>
<feature type="transmembrane region" description="Helical" evidence="1">
    <location>
        <begin position="204"/>
        <end position="221"/>
    </location>
</feature>
<keyword evidence="3" id="KW-1185">Reference proteome</keyword>
<evidence type="ECO:0000313" key="2">
    <source>
        <dbReference type="EMBL" id="CAP30759.2"/>
    </source>
</evidence>
<keyword evidence="1" id="KW-0472">Membrane</keyword>
<feature type="transmembrane region" description="Helical" evidence="1">
    <location>
        <begin position="84"/>
        <end position="109"/>
    </location>
</feature>
<dbReference type="GO" id="GO:0042048">
    <property type="term" value="P:olfactory behavior"/>
    <property type="evidence" value="ECO:0000318"/>
    <property type="project" value="GO_Central"/>
</dbReference>
<accession>A8XDN9</accession>
<evidence type="ECO:0000313" key="3">
    <source>
        <dbReference type="Proteomes" id="UP000008549"/>
    </source>
</evidence>
<evidence type="ECO:0000313" key="4">
    <source>
        <dbReference type="WormBase" id="CBG11633"/>
    </source>
</evidence>
<organism evidence="2 3">
    <name type="scientific">Caenorhabditis briggsae</name>
    <dbReference type="NCBI Taxonomy" id="6238"/>
    <lineage>
        <taxon>Eukaryota</taxon>
        <taxon>Metazoa</taxon>
        <taxon>Ecdysozoa</taxon>
        <taxon>Nematoda</taxon>
        <taxon>Chromadorea</taxon>
        <taxon>Rhabditida</taxon>
        <taxon>Rhabditina</taxon>
        <taxon>Rhabditomorpha</taxon>
        <taxon>Rhabditoidea</taxon>
        <taxon>Rhabditidae</taxon>
        <taxon>Peloderinae</taxon>
        <taxon>Caenorhabditis</taxon>
    </lineage>
</organism>
<reference evidence="2 3" key="2">
    <citation type="journal article" date="2011" name="PLoS Genet.">
        <title>Caenorhabditis briggsae recombinant inbred line genotypes reveal inter-strain incompatibility and the evolution of recombination.</title>
        <authorList>
            <person name="Ross J.A."/>
            <person name="Koboldt D.C."/>
            <person name="Staisch J.E."/>
            <person name="Chamberlin H.M."/>
            <person name="Gupta B.P."/>
            <person name="Miller R.D."/>
            <person name="Baird S.E."/>
            <person name="Haag E.S."/>
        </authorList>
    </citation>
    <scope>NUCLEOTIDE SEQUENCE [LARGE SCALE GENOMIC DNA]</scope>
    <source>
        <strain evidence="2 3">AF16</strain>
    </source>
</reference>
<gene>
    <name evidence="4" type="primary">str-164</name>
    <name evidence="2" type="synonym">Cbr-str-164</name>
    <name evidence="4" type="ORF">CBG11633</name>
    <name evidence="2" type="ORF">CBG_11633</name>
</gene>
<name>A8XDN9_CAEBR</name>
<dbReference type="EMBL" id="HE600992">
    <property type="protein sequence ID" value="CAP30759.2"/>
    <property type="molecule type" value="Genomic_DNA"/>
</dbReference>
<dbReference type="InterPro" id="IPR009667">
    <property type="entry name" value="DUF1258"/>
</dbReference>
<dbReference type="Pfam" id="PF06869">
    <property type="entry name" value="DUF1258"/>
    <property type="match status" value="1"/>
</dbReference>
<keyword evidence="1" id="KW-0812">Transmembrane</keyword>
<dbReference type="SUPFAM" id="SSF81321">
    <property type="entry name" value="Family A G protein-coupled receptor-like"/>
    <property type="match status" value="1"/>
</dbReference>